<name>A0A6N1AEA0_9PROT</name>
<keyword evidence="2" id="KW-1185">Reference proteome</keyword>
<dbReference type="KEGG" id="aoz:HUE56_04555"/>
<geneLocation type="plasmid" evidence="1 2">
    <name>unnamed3</name>
</geneLocation>
<gene>
    <name evidence="1" type="ORF">HUE56_04555</name>
</gene>
<dbReference type="Proteomes" id="UP000509702">
    <property type="component" value="Plasmid unnamed3"/>
</dbReference>
<dbReference type="RefSeq" id="WP_149201733.1">
    <property type="nucleotide sequence ID" value="NZ_BSOV01000012.1"/>
</dbReference>
<protein>
    <submittedName>
        <fullName evidence="1">Uncharacterized protein</fullName>
    </submittedName>
</protein>
<dbReference type="Gene3D" id="3.90.176.10">
    <property type="entry name" value="Toxin ADP-ribosyltransferase, Chain A, domain 1"/>
    <property type="match status" value="1"/>
</dbReference>
<organism evidence="1 2">
    <name type="scientific">Azospirillum oryzae</name>
    <dbReference type="NCBI Taxonomy" id="286727"/>
    <lineage>
        <taxon>Bacteria</taxon>
        <taxon>Pseudomonadati</taxon>
        <taxon>Pseudomonadota</taxon>
        <taxon>Alphaproteobacteria</taxon>
        <taxon>Rhodospirillales</taxon>
        <taxon>Azospirillaceae</taxon>
        <taxon>Azospirillum</taxon>
    </lineage>
</organism>
<evidence type="ECO:0000313" key="2">
    <source>
        <dbReference type="Proteomes" id="UP000509702"/>
    </source>
</evidence>
<dbReference type="SUPFAM" id="SSF56399">
    <property type="entry name" value="ADP-ribosylation"/>
    <property type="match status" value="1"/>
</dbReference>
<sequence>MFDVSNLVRDLSQADKRDQLNKLGDQLVPGASLDHHQRLAVQAYGASSTSMIATLHRRHAKTPEPDDANEMPHIRCLQSACVVQCTTDDAILWRGWGRRDAQVRNLQVGAVLNVPCFLSTSMCAVEAGRFVYPSTFRIPRFAPLLTRITVPVGSPARHLPGREGEILFPAHSSLKLTAVIADQINTAEGLESGFIYEMEYQQPPTRYLDCNNL</sequence>
<dbReference type="EMBL" id="CP054617">
    <property type="protein sequence ID" value="QKS49810.1"/>
    <property type="molecule type" value="Genomic_DNA"/>
</dbReference>
<dbReference type="AlphaFoldDB" id="A0A6N1AEA0"/>
<evidence type="ECO:0000313" key="1">
    <source>
        <dbReference type="EMBL" id="QKS49810.1"/>
    </source>
</evidence>
<proteinExistence type="predicted"/>
<accession>A0A6N1AEA0</accession>
<keyword evidence="1" id="KW-0614">Plasmid</keyword>
<reference evidence="1 2" key="1">
    <citation type="submission" date="2020-06" db="EMBL/GenBank/DDBJ databases">
        <title>Complete genome of Azosprillum oryzae KACC14407.</title>
        <authorList>
            <person name="Kim M."/>
            <person name="Park Y.-J."/>
            <person name="Shin J.-H."/>
        </authorList>
    </citation>
    <scope>NUCLEOTIDE SEQUENCE [LARGE SCALE GENOMIC DNA]</scope>
    <source>
        <strain evidence="1 2">KACC 14407</strain>
        <plasmid evidence="1 2">unnamed3</plasmid>
    </source>
</reference>